<dbReference type="Proteomes" id="UP000193900">
    <property type="component" value="Unassembled WGS sequence"/>
</dbReference>
<dbReference type="Gene3D" id="3.40.190.10">
    <property type="entry name" value="Periplasmic binding protein-like II"/>
    <property type="match status" value="2"/>
</dbReference>
<protein>
    <submittedName>
        <fullName evidence="1">Uncharacterized protein</fullName>
    </submittedName>
</protein>
<organism evidence="1 2">
    <name type="scientific">Roseisalinus antarcticus</name>
    <dbReference type="NCBI Taxonomy" id="254357"/>
    <lineage>
        <taxon>Bacteria</taxon>
        <taxon>Pseudomonadati</taxon>
        <taxon>Pseudomonadota</taxon>
        <taxon>Alphaproteobacteria</taxon>
        <taxon>Rhodobacterales</taxon>
        <taxon>Roseobacteraceae</taxon>
        <taxon>Roseisalinus</taxon>
    </lineage>
</organism>
<evidence type="ECO:0000313" key="2">
    <source>
        <dbReference type="Proteomes" id="UP000193900"/>
    </source>
</evidence>
<dbReference type="SUPFAM" id="SSF53850">
    <property type="entry name" value="Periplasmic binding protein-like II"/>
    <property type="match status" value="1"/>
</dbReference>
<gene>
    <name evidence="1" type="ORF">ROA7023_03689</name>
</gene>
<accession>A0A1Y5TUN1</accession>
<evidence type="ECO:0000313" key="1">
    <source>
        <dbReference type="EMBL" id="SLN73413.1"/>
    </source>
</evidence>
<dbReference type="EMBL" id="FWFZ01000028">
    <property type="protein sequence ID" value="SLN73413.1"/>
    <property type="molecule type" value="Genomic_DNA"/>
</dbReference>
<sequence length="90" mass="9928">MHDQRPDRTMLPITDIENIDLLNEAYLSTVTGRNVEIYGVPIETAQGGGIYCHKPTYEALGLEIPLTWDDFMANNAHIAAETDVAPIGQT</sequence>
<proteinExistence type="predicted"/>
<dbReference type="AlphaFoldDB" id="A0A1Y5TUN1"/>
<name>A0A1Y5TUN1_9RHOB</name>
<reference evidence="1 2" key="1">
    <citation type="submission" date="2017-03" db="EMBL/GenBank/DDBJ databases">
        <authorList>
            <person name="Afonso C.L."/>
            <person name="Miller P.J."/>
            <person name="Scott M.A."/>
            <person name="Spackman E."/>
            <person name="Goraichik I."/>
            <person name="Dimitrov K.M."/>
            <person name="Suarez D.L."/>
            <person name="Swayne D.E."/>
        </authorList>
    </citation>
    <scope>NUCLEOTIDE SEQUENCE [LARGE SCALE GENOMIC DNA]</scope>
    <source>
        <strain evidence="1 2">CECT 7023</strain>
    </source>
</reference>
<keyword evidence="2" id="KW-1185">Reference proteome</keyword>